<reference evidence="2 3" key="1">
    <citation type="submission" date="2018-08" db="EMBL/GenBank/DDBJ databases">
        <title>A genome reference for cultivated species of the human gut microbiota.</title>
        <authorList>
            <person name="Zou Y."/>
            <person name="Xue W."/>
            <person name="Luo G."/>
        </authorList>
    </citation>
    <scope>NUCLEOTIDE SEQUENCE [LARGE SCALE GENOMIC DNA]</scope>
    <source>
        <strain evidence="2 3">OM03-4</strain>
    </source>
</reference>
<gene>
    <name evidence="2" type="ORF">DXB37_15195</name>
</gene>
<dbReference type="GO" id="GO:0008168">
    <property type="term" value="F:methyltransferase activity"/>
    <property type="evidence" value="ECO:0007669"/>
    <property type="project" value="UniProtKB-KW"/>
</dbReference>
<dbReference type="EMBL" id="QSVA01000014">
    <property type="protein sequence ID" value="RGN92247.1"/>
    <property type="molecule type" value="Genomic_DNA"/>
</dbReference>
<dbReference type="AlphaFoldDB" id="A0A3E5EU50"/>
<keyword evidence="2" id="KW-0808">Transferase</keyword>
<protein>
    <submittedName>
        <fullName evidence="2">Methylcobamide--CoM methyltransferase</fullName>
    </submittedName>
</protein>
<dbReference type="Pfam" id="PF01208">
    <property type="entry name" value="URO-D"/>
    <property type="match status" value="1"/>
</dbReference>
<dbReference type="InterPro" id="IPR052024">
    <property type="entry name" value="Methanogen_methyltrans"/>
</dbReference>
<organism evidence="2 3">
    <name type="scientific">Bacteroides uniformis</name>
    <dbReference type="NCBI Taxonomy" id="820"/>
    <lineage>
        <taxon>Bacteria</taxon>
        <taxon>Pseudomonadati</taxon>
        <taxon>Bacteroidota</taxon>
        <taxon>Bacteroidia</taxon>
        <taxon>Bacteroidales</taxon>
        <taxon>Bacteroidaceae</taxon>
        <taxon>Bacteroides</taxon>
    </lineage>
</organism>
<dbReference type="GO" id="GO:0032259">
    <property type="term" value="P:methylation"/>
    <property type="evidence" value="ECO:0007669"/>
    <property type="project" value="UniProtKB-KW"/>
</dbReference>
<comment type="caution">
    <text evidence="2">The sequence shown here is derived from an EMBL/GenBank/DDBJ whole genome shotgun (WGS) entry which is preliminary data.</text>
</comment>
<dbReference type="Gene3D" id="3.20.20.210">
    <property type="match status" value="1"/>
</dbReference>
<dbReference type="GO" id="GO:0006779">
    <property type="term" value="P:porphyrin-containing compound biosynthetic process"/>
    <property type="evidence" value="ECO:0007669"/>
    <property type="project" value="InterPro"/>
</dbReference>
<evidence type="ECO:0000313" key="2">
    <source>
        <dbReference type="EMBL" id="RGN92247.1"/>
    </source>
</evidence>
<dbReference type="PANTHER" id="PTHR47099:SF1">
    <property type="entry name" value="METHYLCOBAMIDE:COM METHYLTRANSFERASE MTBA"/>
    <property type="match status" value="1"/>
</dbReference>
<dbReference type="Proteomes" id="UP000260759">
    <property type="component" value="Unassembled WGS sequence"/>
</dbReference>
<proteinExistence type="predicted"/>
<feature type="domain" description="Uroporphyrinogen decarboxylase (URO-D)" evidence="1">
    <location>
        <begin position="27"/>
        <end position="328"/>
    </location>
</feature>
<dbReference type="PANTHER" id="PTHR47099">
    <property type="entry name" value="METHYLCOBAMIDE:COM METHYLTRANSFERASE MTBA"/>
    <property type="match status" value="1"/>
</dbReference>
<dbReference type="InterPro" id="IPR000257">
    <property type="entry name" value="Uroporphyrinogen_deCOase"/>
</dbReference>
<dbReference type="SUPFAM" id="SSF51726">
    <property type="entry name" value="UROD/MetE-like"/>
    <property type="match status" value="1"/>
</dbReference>
<dbReference type="InterPro" id="IPR038071">
    <property type="entry name" value="UROD/MetE-like_sf"/>
</dbReference>
<sequence>MAKWIDQIMQSENRIAVPIMTHPGIEEIGKRVIDAVTDGETHYQAIKALADKYETGACTVIMDLTVEAEAFGCQIGFAEDEVPNVVNRLVYDSASIEALPIPEMTQGRLPEYLKANKLAVENITDRPVLAGCIGPYSLAGRLYDMSEIMVAIYIEPDTIHVLLEKCTAFILDYCRELKRIGVQGVIMAEPAAGLLSNEDCQAFSTDYVRRIVDALQDDGFSIVLHNCGNKGQCTQAMIASGAAGLHFGNAIDMQEALEECPSDVLVMGNLDPVGIFKQATPEAVYSATTALLRETRKYKNFVISSGCDIPPHTPDSNIQAFFEAVNRYNLSYKS</sequence>
<dbReference type="GO" id="GO:0004853">
    <property type="term" value="F:uroporphyrinogen decarboxylase activity"/>
    <property type="evidence" value="ECO:0007669"/>
    <property type="project" value="InterPro"/>
</dbReference>
<keyword evidence="2" id="KW-0489">Methyltransferase</keyword>
<evidence type="ECO:0000313" key="3">
    <source>
        <dbReference type="Proteomes" id="UP000260759"/>
    </source>
</evidence>
<name>A0A3E5EU50_BACUN</name>
<dbReference type="CDD" id="cd03465">
    <property type="entry name" value="URO-D_like"/>
    <property type="match status" value="1"/>
</dbReference>
<evidence type="ECO:0000259" key="1">
    <source>
        <dbReference type="Pfam" id="PF01208"/>
    </source>
</evidence>
<dbReference type="RefSeq" id="WP_117601025.1">
    <property type="nucleotide sequence ID" value="NZ_BAABZM010000006.1"/>
</dbReference>
<accession>A0A3E5EU50</accession>